<name>A0ABX0C389_9PSEU</name>
<protein>
    <recommendedName>
        <fullName evidence="1">HTH cro/C1-type domain-containing protein</fullName>
    </recommendedName>
</protein>
<keyword evidence="3" id="KW-1185">Reference proteome</keyword>
<gene>
    <name evidence="2" type="ORF">G3I59_36835</name>
</gene>
<dbReference type="PROSITE" id="PS50943">
    <property type="entry name" value="HTH_CROC1"/>
    <property type="match status" value="1"/>
</dbReference>
<dbReference type="Gene3D" id="1.10.260.40">
    <property type="entry name" value="lambda repressor-like DNA-binding domains"/>
    <property type="match status" value="1"/>
</dbReference>
<organism evidence="2 3">
    <name type="scientific">Amycolatopsis rubida</name>
    <dbReference type="NCBI Taxonomy" id="112413"/>
    <lineage>
        <taxon>Bacteria</taxon>
        <taxon>Bacillati</taxon>
        <taxon>Actinomycetota</taxon>
        <taxon>Actinomycetes</taxon>
        <taxon>Pseudonocardiales</taxon>
        <taxon>Pseudonocardiaceae</taxon>
        <taxon>Amycolatopsis</taxon>
    </lineage>
</organism>
<reference evidence="2 3" key="1">
    <citation type="submission" date="2020-01" db="EMBL/GenBank/DDBJ databases">
        <title>Insect and environment-associated Actinomycetes.</title>
        <authorList>
            <person name="Currrie C."/>
            <person name="Chevrette M."/>
            <person name="Carlson C."/>
            <person name="Stubbendieck R."/>
            <person name="Wendt-Pienkowski E."/>
        </authorList>
    </citation>
    <scope>NUCLEOTIDE SEQUENCE [LARGE SCALE GENOMIC DNA]</scope>
    <source>
        <strain evidence="2 3">SID8386</strain>
    </source>
</reference>
<dbReference type="RefSeq" id="WP_067594243.1">
    <property type="nucleotide sequence ID" value="NZ_JAAGNC010000188.1"/>
</dbReference>
<dbReference type="InterPro" id="IPR001387">
    <property type="entry name" value="Cro/C1-type_HTH"/>
</dbReference>
<evidence type="ECO:0000313" key="2">
    <source>
        <dbReference type="EMBL" id="NEC61017.1"/>
    </source>
</evidence>
<accession>A0ABX0C389</accession>
<evidence type="ECO:0000259" key="1">
    <source>
        <dbReference type="PROSITE" id="PS50943"/>
    </source>
</evidence>
<feature type="domain" description="HTH cro/C1-type" evidence="1">
    <location>
        <begin position="40"/>
        <end position="80"/>
    </location>
</feature>
<comment type="caution">
    <text evidence="2">The sequence shown here is derived from an EMBL/GenBank/DDBJ whole genome shotgun (WGS) entry which is preliminary data.</text>
</comment>
<sequence>MAGANEVSFAEALSFLYDRCKRENGKPYSDRDVAQVLKEAGAADSSHSYLWMLRNGKKTDPRASVIGALARFFGVPAGFFLDPAVHAEWTDRIDRRTRPPEVPAQRQGQGQAVLLRAGLPGISDQARTLIEALAEHVSELEHKGFKH</sequence>
<dbReference type="EMBL" id="JAAGNC010000188">
    <property type="protein sequence ID" value="NEC61017.1"/>
    <property type="molecule type" value="Genomic_DNA"/>
</dbReference>
<dbReference type="InterPro" id="IPR010982">
    <property type="entry name" value="Lambda_DNA-bd_dom_sf"/>
</dbReference>
<proteinExistence type="predicted"/>
<evidence type="ECO:0000313" key="3">
    <source>
        <dbReference type="Proteomes" id="UP000470404"/>
    </source>
</evidence>
<dbReference type="Proteomes" id="UP000470404">
    <property type="component" value="Unassembled WGS sequence"/>
</dbReference>